<protein>
    <submittedName>
        <fullName evidence="1">Uncharacterized protein</fullName>
    </submittedName>
</protein>
<sequence>MMSLVVLTSAQQRIHPAGGGRTCRECRQKVMHRCLHSAHRPRHVCREKARHRCVRACQTTMTPPTTTSTTTTPAKPFCNFSCGRKPLRRRNFRRGQRN</sequence>
<organism evidence="1 2">
    <name type="scientific">Bugula neritina</name>
    <name type="common">Brown bryozoan</name>
    <name type="synonym">Sertularia neritina</name>
    <dbReference type="NCBI Taxonomy" id="10212"/>
    <lineage>
        <taxon>Eukaryota</taxon>
        <taxon>Metazoa</taxon>
        <taxon>Spiralia</taxon>
        <taxon>Lophotrochozoa</taxon>
        <taxon>Bryozoa</taxon>
        <taxon>Gymnolaemata</taxon>
        <taxon>Cheilostomatida</taxon>
        <taxon>Flustrina</taxon>
        <taxon>Buguloidea</taxon>
        <taxon>Bugulidae</taxon>
        <taxon>Bugula</taxon>
    </lineage>
</organism>
<dbReference type="AlphaFoldDB" id="A0A7J7KS55"/>
<accession>A0A7J7KS55</accession>
<keyword evidence="2" id="KW-1185">Reference proteome</keyword>
<comment type="caution">
    <text evidence="1">The sequence shown here is derived from an EMBL/GenBank/DDBJ whole genome shotgun (WGS) entry which is preliminary data.</text>
</comment>
<name>A0A7J7KS55_BUGNE</name>
<proteinExistence type="predicted"/>
<evidence type="ECO:0000313" key="2">
    <source>
        <dbReference type="Proteomes" id="UP000593567"/>
    </source>
</evidence>
<gene>
    <name evidence="1" type="ORF">EB796_000657</name>
</gene>
<dbReference type="EMBL" id="VXIV02000086">
    <property type="protein sequence ID" value="KAF6041036.1"/>
    <property type="molecule type" value="Genomic_DNA"/>
</dbReference>
<dbReference type="Proteomes" id="UP000593567">
    <property type="component" value="Unassembled WGS sequence"/>
</dbReference>
<reference evidence="1" key="1">
    <citation type="submission" date="2020-06" db="EMBL/GenBank/DDBJ databases">
        <title>Draft genome of Bugula neritina, a colonial animal packing powerful symbionts and potential medicines.</title>
        <authorList>
            <person name="Rayko M."/>
        </authorList>
    </citation>
    <scope>NUCLEOTIDE SEQUENCE [LARGE SCALE GENOMIC DNA]</scope>
    <source>
        <strain evidence="1">Kwan_BN1</strain>
    </source>
</reference>
<evidence type="ECO:0000313" key="1">
    <source>
        <dbReference type="EMBL" id="KAF6041036.1"/>
    </source>
</evidence>